<name>A0ABP9EJH3_9ACTN</name>
<evidence type="ECO:0000313" key="4">
    <source>
        <dbReference type="Proteomes" id="UP001501752"/>
    </source>
</evidence>
<dbReference type="InterPro" id="IPR014729">
    <property type="entry name" value="Rossmann-like_a/b/a_fold"/>
</dbReference>
<organism evidence="3 4">
    <name type="scientific">Kitasatospora terrestris</name>
    <dbReference type="NCBI Taxonomy" id="258051"/>
    <lineage>
        <taxon>Bacteria</taxon>
        <taxon>Bacillati</taxon>
        <taxon>Actinomycetota</taxon>
        <taxon>Actinomycetes</taxon>
        <taxon>Kitasatosporales</taxon>
        <taxon>Streptomycetaceae</taxon>
        <taxon>Kitasatospora</taxon>
    </lineage>
</organism>
<proteinExistence type="inferred from homology"/>
<dbReference type="PRINTS" id="PR01438">
    <property type="entry name" value="UNVRSLSTRESS"/>
</dbReference>
<dbReference type="EMBL" id="BAABIS010000001">
    <property type="protein sequence ID" value="GAA4879363.1"/>
    <property type="molecule type" value="Genomic_DNA"/>
</dbReference>
<dbReference type="Pfam" id="PF00582">
    <property type="entry name" value="Usp"/>
    <property type="match status" value="2"/>
</dbReference>
<dbReference type="InterPro" id="IPR006016">
    <property type="entry name" value="UspA"/>
</dbReference>
<comment type="similarity">
    <text evidence="1">Belongs to the universal stress protein A family.</text>
</comment>
<protein>
    <submittedName>
        <fullName evidence="3">Universal stress protein</fullName>
    </submittedName>
</protein>
<dbReference type="Gene3D" id="3.40.50.620">
    <property type="entry name" value="HUPs"/>
    <property type="match status" value="2"/>
</dbReference>
<reference evidence="4" key="1">
    <citation type="journal article" date="2019" name="Int. J. Syst. Evol. Microbiol.">
        <title>The Global Catalogue of Microorganisms (GCM) 10K type strain sequencing project: providing services to taxonomists for standard genome sequencing and annotation.</title>
        <authorList>
            <consortium name="The Broad Institute Genomics Platform"/>
            <consortium name="The Broad Institute Genome Sequencing Center for Infectious Disease"/>
            <person name="Wu L."/>
            <person name="Ma J."/>
        </authorList>
    </citation>
    <scope>NUCLEOTIDE SEQUENCE [LARGE SCALE GENOMIC DNA]</scope>
    <source>
        <strain evidence="4">JCM 13006</strain>
    </source>
</reference>
<accession>A0ABP9EJH3</accession>
<evidence type="ECO:0000256" key="1">
    <source>
        <dbReference type="ARBA" id="ARBA00008791"/>
    </source>
</evidence>
<dbReference type="PANTHER" id="PTHR46268">
    <property type="entry name" value="STRESS RESPONSE PROTEIN NHAX"/>
    <property type="match status" value="1"/>
</dbReference>
<sequence>MSRHILAGVDGTPQSEAAAFWAAEEAERRGTALLIVHVWPWLGTGDVDAFWPGDLRPAALRALTDIERRIRDARPGLAVETALVGDDPADGLVSVARGHELLVLGSRGLSGFAGLLVGSVGLSVAARADVPVVMVRAAKPAGAEEAGHGEPEVVVGLDLRHPAEEVLDLAFEEAELRGARLRAVHGWDLVPAWSATGWMAPQVDTAEQEASRKAALAEALAPWRAKYPDTAVVEEVRLGGAAQAVLTHSAGAALVVVGRRDRPLGLGARLGSVAHAVLHHAQAAVAVVSHA</sequence>
<gene>
    <name evidence="3" type="ORF">GCM10023235_69480</name>
</gene>
<feature type="domain" description="UspA" evidence="2">
    <location>
        <begin position="1"/>
        <end position="136"/>
    </location>
</feature>
<dbReference type="InterPro" id="IPR006015">
    <property type="entry name" value="Universal_stress_UspA"/>
</dbReference>
<dbReference type="SUPFAM" id="SSF52402">
    <property type="entry name" value="Adenine nucleotide alpha hydrolases-like"/>
    <property type="match status" value="2"/>
</dbReference>
<dbReference type="PANTHER" id="PTHR46268:SF6">
    <property type="entry name" value="UNIVERSAL STRESS PROTEIN UP12"/>
    <property type="match status" value="1"/>
</dbReference>
<feature type="domain" description="UspA" evidence="2">
    <location>
        <begin position="153"/>
        <end position="288"/>
    </location>
</feature>
<keyword evidence="4" id="KW-1185">Reference proteome</keyword>
<dbReference type="Proteomes" id="UP001501752">
    <property type="component" value="Unassembled WGS sequence"/>
</dbReference>
<evidence type="ECO:0000259" key="2">
    <source>
        <dbReference type="Pfam" id="PF00582"/>
    </source>
</evidence>
<evidence type="ECO:0000313" key="3">
    <source>
        <dbReference type="EMBL" id="GAA4879363.1"/>
    </source>
</evidence>
<dbReference type="RefSeq" id="WP_345700875.1">
    <property type="nucleotide sequence ID" value="NZ_BAABIS010000001.1"/>
</dbReference>
<comment type="caution">
    <text evidence="3">The sequence shown here is derived from an EMBL/GenBank/DDBJ whole genome shotgun (WGS) entry which is preliminary data.</text>
</comment>